<keyword evidence="1" id="KW-0812">Transmembrane</keyword>
<feature type="transmembrane region" description="Helical" evidence="1">
    <location>
        <begin position="66"/>
        <end position="92"/>
    </location>
</feature>
<feature type="transmembrane region" description="Helical" evidence="1">
    <location>
        <begin position="27"/>
        <end position="54"/>
    </location>
</feature>
<proteinExistence type="predicted"/>
<dbReference type="InterPro" id="IPR040350">
    <property type="entry name" value="TMEM272"/>
</dbReference>
<dbReference type="OrthoDB" id="6157510at2759"/>
<gene>
    <name evidence="2" type="ORF">VCS650_LOCUS11454</name>
</gene>
<keyword evidence="1" id="KW-0472">Membrane</keyword>
<feature type="transmembrane region" description="Helical" evidence="1">
    <location>
        <begin position="112"/>
        <end position="142"/>
    </location>
</feature>
<dbReference type="Proteomes" id="UP000663891">
    <property type="component" value="Unassembled WGS sequence"/>
</dbReference>
<name>A0A814CCR0_9BILA</name>
<dbReference type="PANTHER" id="PTHR33444">
    <property type="entry name" value="SI:DKEY-19B23.12-RELATED"/>
    <property type="match status" value="1"/>
</dbReference>
<dbReference type="EMBL" id="CAJNON010000085">
    <property type="protein sequence ID" value="CAF0940254.1"/>
    <property type="molecule type" value="Genomic_DNA"/>
</dbReference>
<comment type="caution">
    <text evidence="2">The sequence shown here is derived from an EMBL/GenBank/DDBJ whole genome shotgun (WGS) entry which is preliminary data.</text>
</comment>
<sequence>MHLPNILKSKGRRTTKAAALIATQLNILYHGCIVIIVMSVLSSLSIAALVIGFIKQGECPIQAWIPRWLIIFGSVGLGWCALFILMGSVWVFTVRTRVQFEYPSDANYCQKLVYNMAFGCILTQYGIIGLALCLTACCFALVKICDRD</sequence>
<keyword evidence="1" id="KW-1133">Transmembrane helix</keyword>
<dbReference type="PANTHER" id="PTHR33444:SF2">
    <property type="entry name" value="MARVEL DOMAIN-CONTAINING PROTEIN"/>
    <property type="match status" value="1"/>
</dbReference>
<evidence type="ECO:0000256" key="1">
    <source>
        <dbReference type="SAM" id="Phobius"/>
    </source>
</evidence>
<evidence type="ECO:0000313" key="2">
    <source>
        <dbReference type="EMBL" id="CAF0940254.1"/>
    </source>
</evidence>
<accession>A0A814CCR0</accession>
<protein>
    <submittedName>
        <fullName evidence="2">Uncharacterized protein</fullName>
    </submittedName>
</protein>
<dbReference type="AlphaFoldDB" id="A0A814CCR0"/>
<organism evidence="2 3">
    <name type="scientific">Adineta steineri</name>
    <dbReference type="NCBI Taxonomy" id="433720"/>
    <lineage>
        <taxon>Eukaryota</taxon>
        <taxon>Metazoa</taxon>
        <taxon>Spiralia</taxon>
        <taxon>Gnathifera</taxon>
        <taxon>Rotifera</taxon>
        <taxon>Eurotatoria</taxon>
        <taxon>Bdelloidea</taxon>
        <taxon>Adinetida</taxon>
        <taxon>Adinetidae</taxon>
        <taxon>Adineta</taxon>
    </lineage>
</organism>
<evidence type="ECO:0000313" key="3">
    <source>
        <dbReference type="Proteomes" id="UP000663891"/>
    </source>
</evidence>
<reference evidence="2" key="1">
    <citation type="submission" date="2021-02" db="EMBL/GenBank/DDBJ databases">
        <authorList>
            <person name="Nowell W R."/>
        </authorList>
    </citation>
    <scope>NUCLEOTIDE SEQUENCE</scope>
</reference>